<accession>A0A917XSM5</accession>
<dbReference type="Proteomes" id="UP000624041">
    <property type="component" value="Unassembled WGS sequence"/>
</dbReference>
<sequence length="505" mass="56467">MNIPNLLAVMSRKYPNHEGIVTPSERVTYSEWNEAVNRFAHSLEELGVKKGDKVALQMPNTKEFLIAYVAVQRIGALSVPINARLIGQEVMYILDDSDASVFITHELIFEQVRHLPEQSSEIEFIKTGSAESGWLSLEDLLASGSTTEIKCNLTEDDDASILYTSGTTGNPKGVLFTYRSILTVAVTICVEMELKPESRILHMMPLSHSAPLHLFMVAGLYVGATHVVVPTFTPDLLLETVSREKTTHFFGAPIAYLTTSKHPDIENYDLSSMKYWIYGAAPLSKEEVILIKNRFATDRLICVYGLTEAGPNGTLLGFDDHEEKAGSIGNRAALNCEIRLVDENGKDTVPGEVGEIILRGEGNMKGYYKNEEETEAVLKDGWLYTGDMARQDKDGFYWMIDRKKDIIISGGVNIYPKEIENLLLTHPLISDVAVIGTPNPDWGETVKAYVVLDGKVENLREECEEFLQGKIADYKIPKLYEELEELPRNATGKLQKQQLREQVTE</sequence>
<evidence type="ECO:0000313" key="6">
    <source>
        <dbReference type="Proteomes" id="UP000624041"/>
    </source>
</evidence>
<dbReference type="AlphaFoldDB" id="A0A917XSM5"/>
<feature type="domain" description="AMP-dependent synthetase/ligase" evidence="3">
    <location>
        <begin position="12"/>
        <end position="368"/>
    </location>
</feature>
<feature type="domain" description="AMP-binding enzyme C-terminal" evidence="4">
    <location>
        <begin position="418"/>
        <end position="493"/>
    </location>
</feature>
<evidence type="ECO:0000259" key="4">
    <source>
        <dbReference type="Pfam" id="PF13193"/>
    </source>
</evidence>
<dbReference type="InterPro" id="IPR045851">
    <property type="entry name" value="AMP-bd_C_sf"/>
</dbReference>
<dbReference type="InterPro" id="IPR025110">
    <property type="entry name" value="AMP-bd_C"/>
</dbReference>
<dbReference type="RefSeq" id="WP_188856089.1">
    <property type="nucleotide sequence ID" value="NZ_BMOS01000003.1"/>
</dbReference>
<protein>
    <submittedName>
        <fullName evidence="5">Long-chain-fatty-acid--CoA ligase</fullName>
    </submittedName>
</protein>
<keyword evidence="6" id="KW-1185">Reference proteome</keyword>
<dbReference type="GO" id="GO:0016878">
    <property type="term" value="F:acid-thiol ligase activity"/>
    <property type="evidence" value="ECO:0007669"/>
    <property type="project" value="UniProtKB-ARBA"/>
</dbReference>
<dbReference type="PANTHER" id="PTHR43767">
    <property type="entry name" value="LONG-CHAIN-FATTY-ACID--COA LIGASE"/>
    <property type="match status" value="1"/>
</dbReference>
<evidence type="ECO:0000259" key="3">
    <source>
        <dbReference type="Pfam" id="PF00501"/>
    </source>
</evidence>
<comment type="similarity">
    <text evidence="1">Belongs to the ATP-dependent AMP-binding enzyme family.</text>
</comment>
<dbReference type="PANTHER" id="PTHR43767:SF1">
    <property type="entry name" value="NONRIBOSOMAL PEPTIDE SYNTHASE PES1 (EUROFUNG)-RELATED"/>
    <property type="match status" value="1"/>
</dbReference>
<dbReference type="InterPro" id="IPR000873">
    <property type="entry name" value="AMP-dep_synth/lig_dom"/>
</dbReference>
<dbReference type="Pfam" id="PF00501">
    <property type="entry name" value="AMP-binding"/>
    <property type="match status" value="1"/>
</dbReference>
<dbReference type="EMBL" id="BMOS01000003">
    <property type="protein sequence ID" value="GGN52127.1"/>
    <property type="molecule type" value="Genomic_DNA"/>
</dbReference>
<keyword evidence="2 5" id="KW-0436">Ligase</keyword>
<dbReference type="Gene3D" id="3.40.50.12780">
    <property type="entry name" value="N-terminal domain of ligase-like"/>
    <property type="match status" value="1"/>
</dbReference>
<dbReference type="PROSITE" id="PS00455">
    <property type="entry name" value="AMP_BINDING"/>
    <property type="match status" value="1"/>
</dbReference>
<dbReference type="Gene3D" id="3.30.300.30">
    <property type="match status" value="1"/>
</dbReference>
<reference evidence="5" key="1">
    <citation type="journal article" date="2014" name="Int. J. Syst. Evol. Microbiol.">
        <title>Complete genome sequence of Corynebacterium casei LMG S-19264T (=DSM 44701T), isolated from a smear-ripened cheese.</title>
        <authorList>
            <consortium name="US DOE Joint Genome Institute (JGI-PGF)"/>
            <person name="Walter F."/>
            <person name="Albersmeier A."/>
            <person name="Kalinowski J."/>
            <person name="Ruckert C."/>
        </authorList>
    </citation>
    <scope>NUCLEOTIDE SEQUENCE</scope>
    <source>
        <strain evidence="5">JCM 17251</strain>
    </source>
</reference>
<dbReference type="Pfam" id="PF13193">
    <property type="entry name" value="AMP-binding_C"/>
    <property type="match status" value="1"/>
</dbReference>
<dbReference type="NCBIfam" id="NF004837">
    <property type="entry name" value="PRK06187.1"/>
    <property type="match status" value="1"/>
</dbReference>
<evidence type="ECO:0000256" key="1">
    <source>
        <dbReference type="ARBA" id="ARBA00006432"/>
    </source>
</evidence>
<dbReference type="SUPFAM" id="SSF56801">
    <property type="entry name" value="Acetyl-CoA synthetase-like"/>
    <property type="match status" value="1"/>
</dbReference>
<proteinExistence type="inferred from homology"/>
<organism evidence="5 6">
    <name type="scientific">Oceanobacillus indicireducens</name>
    <dbReference type="NCBI Taxonomy" id="1004261"/>
    <lineage>
        <taxon>Bacteria</taxon>
        <taxon>Bacillati</taxon>
        <taxon>Bacillota</taxon>
        <taxon>Bacilli</taxon>
        <taxon>Bacillales</taxon>
        <taxon>Bacillaceae</taxon>
        <taxon>Oceanobacillus</taxon>
    </lineage>
</organism>
<evidence type="ECO:0000256" key="2">
    <source>
        <dbReference type="ARBA" id="ARBA00022598"/>
    </source>
</evidence>
<dbReference type="FunFam" id="3.30.300.30:FF:000008">
    <property type="entry name" value="2,3-dihydroxybenzoate-AMP ligase"/>
    <property type="match status" value="1"/>
</dbReference>
<gene>
    <name evidence="5" type="ORF">GCM10007971_07390</name>
</gene>
<dbReference type="InterPro" id="IPR042099">
    <property type="entry name" value="ANL_N_sf"/>
</dbReference>
<evidence type="ECO:0000313" key="5">
    <source>
        <dbReference type="EMBL" id="GGN52127.1"/>
    </source>
</evidence>
<comment type="caution">
    <text evidence="5">The sequence shown here is derived from an EMBL/GenBank/DDBJ whole genome shotgun (WGS) entry which is preliminary data.</text>
</comment>
<name>A0A917XSM5_9BACI</name>
<reference evidence="5" key="2">
    <citation type="submission" date="2020-09" db="EMBL/GenBank/DDBJ databases">
        <authorList>
            <person name="Sun Q."/>
            <person name="Ohkuma M."/>
        </authorList>
    </citation>
    <scope>NUCLEOTIDE SEQUENCE</scope>
    <source>
        <strain evidence="5">JCM 17251</strain>
    </source>
</reference>
<dbReference type="InterPro" id="IPR020845">
    <property type="entry name" value="AMP-binding_CS"/>
</dbReference>
<dbReference type="InterPro" id="IPR050237">
    <property type="entry name" value="ATP-dep_AMP-bd_enzyme"/>
</dbReference>